<dbReference type="SUPFAM" id="SSF52047">
    <property type="entry name" value="RNI-like"/>
    <property type="match status" value="1"/>
</dbReference>
<proteinExistence type="predicted"/>
<dbReference type="PANTHER" id="PTHR38926">
    <property type="entry name" value="F-BOX DOMAIN CONTAINING PROTEIN, EXPRESSED"/>
    <property type="match status" value="1"/>
</dbReference>
<dbReference type="InterPro" id="IPR032675">
    <property type="entry name" value="LRR_dom_sf"/>
</dbReference>
<evidence type="ECO:0000259" key="1">
    <source>
        <dbReference type="Pfam" id="PF12937"/>
    </source>
</evidence>
<dbReference type="Gene3D" id="3.80.10.10">
    <property type="entry name" value="Ribonuclease Inhibitor"/>
    <property type="match status" value="1"/>
</dbReference>
<dbReference type="PANTHER" id="PTHR38926:SF72">
    <property type="entry name" value="IM:7136021-RELATED"/>
    <property type="match status" value="1"/>
</dbReference>
<dbReference type="Proteomes" id="UP000467700">
    <property type="component" value="Unassembled WGS sequence"/>
</dbReference>
<dbReference type="Pfam" id="PF12937">
    <property type="entry name" value="F-box-like"/>
    <property type="match status" value="1"/>
</dbReference>
<comment type="caution">
    <text evidence="2">The sequence shown here is derived from an EMBL/GenBank/DDBJ whole genome shotgun (WGS) entry which is preliminary data.</text>
</comment>
<gene>
    <name evidence="2" type="ORF">AAE3_LOCUS2403</name>
</gene>
<dbReference type="Gene3D" id="1.20.1280.50">
    <property type="match status" value="1"/>
</dbReference>
<dbReference type="SMART" id="SM00367">
    <property type="entry name" value="LRR_CC"/>
    <property type="match status" value="3"/>
</dbReference>
<dbReference type="InterPro" id="IPR006553">
    <property type="entry name" value="Leu-rich_rpt_Cys-con_subtyp"/>
</dbReference>
<evidence type="ECO:0000313" key="3">
    <source>
        <dbReference type="Proteomes" id="UP000467700"/>
    </source>
</evidence>
<dbReference type="OrthoDB" id="3063971at2759"/>
<dbReference type="EMBL" id="CACVBS010000028">
    <property type="protein sequence ID" value="CAA7259672.1"/>
    <property type="molecule type" value="Genomic_DNA"/>
</dbReference>
<dbReference type="SUPFAM" id="SSF81383">
    <property type="entry name" value="F-box domain"/>
    <property type="match status" value="1"/>
</dbReference>
<keyword evidence="3" id="KW-1185">Reference proteome</keyword>
<feature type="domain" description="F-box" evidence="1">
    <location>
        <begin position="85"/>
        <end position="132"/>
    </location>
</feature>
<dbReference type="AlphaFoldDB" id="A0A8S0WKK8"/>
<organism evidence="2 3">
    <name type="scientific">Cyclocybe aegerita</name>
    <name type="common">Black poplar mushroom</name>
    <name type="synonym">Agrocybe aegerita</name>
    <dbReference type="NCBI Taxonomy" id="1973307"/>
    <lineage>
        <taxon>Eukaryota</taxon>
        <taxon>Fungi</taxon>
        <taxon>Dikarya</taxon>
        <taxon>Basidiomycota</taxon>
        <taxon>Agaricomycotina</taxon>
        <taxon>Agaricomycetes</taxon>
        <taxon>Agaricomycetidae</taxon>
        <taxon>Agaricales</taxon>
        <taxon>Agaricineae</taxon>
        <taxon>Bolbitiaceae</taxon>
        <taxon>Cyclocybe</taxon>
    </lineage>
</organism>
<sequence length="547" mass="61946">MGLSQQLGNNSKQQFVAILETRKVSFSDVDVAAVHRTISEHERAIHRLDTETESLMRSIRQLQHRRQQHIADIRRCKGMITLARRLPPELLASIFEECVKDGWTRTPLTVSHVCSSWRKAASIPTVWSHIYVNLDARDPCKRTRLWLEKSEDTLLTINLEVGNDSSYLDSVMELLTKEIRRWKLLTINSIMLHPVNQILQTWNKLAPQLSVVDIAVAQEFNVNTDDADSDHHELTALRTAFAGGPQLRSLRIDRNLLPGRGIIPASISHLTLRLPCHCIPITRQSLSSVIDVLGELTALETLAIEVPHGHNQVFEIDVAHGHAVEIATLQLISLTGSKDIFRLLPHLRLPTLTHLHLHSSLDNQEEDIGSCVVQFLTSSSPPLSFLEIRDLALESNVYDRIFRALPLLERLHLHDCDILDTTLQQLNGPHGLCPFLRTLDLRWCGRLSGRTLVDLVPSRLCEEIDDIDSAAVCRSITDIAVINCSFVKEEDIMNLAKMTICRLIHGGSDDLCYALGCCANERYRKRLRQRILFRGPIKAHPHRRLIL</sequence>
<protein>
    <recommendedName>
        <fullName evidence="1">F-box domain-containing protein</fullName>
    </recommendedName>
</protein>
<reference evidence="2 3" key="1">
    <citation type="submission" date="2020-01" db="EMBL/GenBank/DDBJ databases">
        <authorList>
            <person name="Gupta K D."/>
        </authorList>
    </citation>
    <scope>NUCLEOTIDE SEQUENCE [LARGE SCALE GENOMIC DNA]</scope>
</reference>
<accession>A0A8S0WKK8</accession>
<dbReference type="InterPro" id="IPR001810">
    <property type="entry name" value="F-box_dom"/>
</dbReference>
<dbReference type="InterPro" id="IPR036047">
    <property type="entry name" value="F-box-like_dom_sf"/>
</dbReference>
<name>A0A8S0WKK8_CYCAE</name>
<evidence type="ECO:0000313" key="2">
    <source>
        <dbReference type="EMBL" id="CAA7259672.1"/>
    </source>
</evidence>